<feature type="transmembrane region" description="Helical" evidence="1">
    <location>
        <begin position="12"/>
        <end position="37"/>
    </location>
</feature>
<dbReference type="KEGG" id="nneo:PQG83_19560"/>
<evidence type="ECO:0000313" key="2">
    <source>
        <dbReference type="EMBL" id="WNM61913.1"/>
    </source>
</evidence>
<evidence type="ECO:0000313" key="3">
    <source>
        <dbReference type="Proteomes" id="UP001302494"/>
    </source>
</evidence>
<dbReference type="AlphaFoldDB" id="A0AA96GI61"/>
<keyword evidence="1" id="KW-0812">Transmembrane</keyword>
<accession>A0AA96GI61</accession>
<keyword evidence="3" id="KW-1185">Reference proteome</keyword>
<feature type="transmembrane region" description="Helical" evidence="1">
    <location>
        <begin position="73"/>
        <end position="94"/>
    </location>
</feature>
<proteinExistence type="predicted"/>
<evidence type="ECO:0000256" key="1">
    <source>
        <dbReference type="SAM" id="Phobius"/>
    </source>
</evidence>
<dbReference type="RefSeq" id="WP_312744617.1">
    <property type="nucleotide sequence ID" value="NZ_CP116968.1"/>
</dbReference>
<name>A0AA96GI61_9BACT</name>
<sequence>MLDKPPANYLHFMEWVSALAGSAGGLLPGIAFFNTYAPPMFEAVSLLTGGVAIAIVLHALKSGHATKGSAKKAIILILLGLLLVVSYGFGRSFWTVSPPAGWPPDRIQIGFYLADWSLTDKAQEYMIDHPDYTVEKLMLSFAAYDHPEKIWKVWSIISAGFILIVVFSGGFLLWAYGFALLARSLSSQLGG</sequence>
<protein>
    <submittedName>
        <fullName evidence="2">Uncharacterized protein</fullName>
    </submittedName>
</protein>
<dbReference type="EMBL" id="CP116968">
    <property type="protein sequence ID" value="WNM61913.1"/>
    <property type="molecule type" value="Genomic_DNA"/>
</dbReference>
<dbReference type="Proteomes" id="UP001302494">
    <property type="component" value="Chromosome"/>
</dbReference>
<feature type="transmembrane region" description="Helical" evidence="1">
    <location>
        <begin position="153"/>
        <end position="181"/>
    </location>
</feature>
<keyword evidence="1" id="KW-1133">Transmembrane helix</keyword>
<feature type="transmembrane region" description="Helical" evidence="1">
    <location>
        <begin position="43"/>
        <end position="61"/>
    </location>
</feature>
<organism evidence="2 3">
    <name type="scientific">Candidatus Nitrospira neomarina</name>
    <dbReference type="NCBI Taxonomy" id="3020899"/>
    <lineage>
        <taxon>Bacteria</taxon>
        <taxon>Pseudomonadati</taxon>
        <taxon>Nitrospirota</taxon>
        <taxon>Nitrospiria</taxon>
        <taxon>Nitrospirales</taxon>
        <taxon>Nitrospiraceae</taxon>
        <taxon>Nitrospira</taxon>
    </lineage>
</organism>
<keyword evidence="1" id="KW-0472">Membrane</keyword>
<gene>
    <name evidence="2" type="ORF">PQG83_19560</name>
</gene>
<reference evidence="2 3" key="1">
    <citation type="submission" date="2023-01" db="EMBL/GenBank/DDBJ databases">
        <title>Cultivation and genomic characterization of new, ubiquitous marine nitrite-oxidizing bacteria from the Nitrospirales.</title>
        <authorList>
            <person name="Mueller A.J."/>
            <person name="Daebeler A."/>
            <person name="Herbold C.W."/>
            <person name="Kirkegaard R.H."/>
            <person name="Daims H."/>
        </authorList>
    </citation>
    <scope>NUCLEOTIDE SEQUENCE [LARGE SCALE GENOMIC DNA]</scope>
    <source>
        <strain evidence="2 3">DK</strain>
    </source>
</reference>